<keyword evidence="2" id="KW-0676">Redox-active center</keyword>
<evidence type="ECO:0000259" key="4">
    <source>
        <dbReference type="Pfam" id="PF00085"/>
    </source>
</evidence>
<accession>A0ABS9U0B8</accession>
<dbReference type="Proteomes" id="UP001202922">
    <property type="component" value="Unassembled WGS sequence"/>
</dbReference>
<dbReference type="Pfam" id="PF14561">
    <property type="entry name" value="TPR_20"/>
    <property type="match status" value="1"/>
</dbReference>
<dbReference type="CDD" id="cd02956">
    <property type="entry name" value="ybbN"/>
    <property type="match status" value="1"/>
</dbReference>
<evidence type="ECO:0000256" key="1">
    <source>
        <dbReference type="ARBA" id="ARBA00008987"/>
    </source>
</evidence>
<dbReference type="RefSeq" id="WP_241053209.1">
    <property type="nucleotide sequence ID" value="NZ_JAKZBV010000001.1"/>
</dbReference>
<dbReference type="SUPFAM" id="SSF52833">
    <property type="entry name" value="Thioredoxin-like"/>
    <property type="match status" value="1"/>
</dbReference>
<comment type="caution">
    <text evidence="5">The sequence shown here is derived from an EMBL/GenBank/DDBJ whole genome shotgun (WGS) entry which is preliminary data.</text>
</comment>
<dbReference type="EMBL" id="JAKZBV010000001">
    <property type="protein sequence ID" value="MCH6469765.1"/>
    <property type="molecule type" value="Genomic_DNA"/>
</dbReference>
<feature type="domain" description="Thioredoxin" evidence="4">
    <location>
        <begin position="68"/>
        <end position="160"/>
    </location>
</feature>
<keyword evidence="6" id="KW-1185">Reference proteome</keyword>
<feature type="compositionally biased region" description="Low complexity" evidence="3">
    <location>
        <begin position="28"/>
        <end position="60"/>
    </location>
</feature>
<evidence type="ECO:0000313" key="6">
    <source>
        <dbReference type="Proteomes" id="UP001202922"/>
    </source>
</evidence>
<dbReference type="InterPro" id="IPR011990">
    <property type="entry name" value="TPR-like_helical_dom_sf"/>
</dbReference>
<reference evidence="5 6" key="1">
    <citation type="submission" date="2022-03" db="EMBL/GenBank/DDBJ databases">
        <title>Sinomonas sp. isolated from a soil.</title>
        <authorList>
            <person name="Han J."/>
            <person name="Kim D.-U."/>
        </authorList>
    </citation>
    <scope>NUCLEOTIDE SEQUENCE [LARGE SCALE GENOMIC DNA]</scope>
    <source>
        <strain evidence="5 6">5-5</strain>
    </source>
</reference>
<sequence>MSVPGSRQPSPLPSMSLRGAVDLSALKARATATPPAHTANASAGNTTAGSSSAPAGTTSGEQPEAGQTIQIDEANFPQLVQLSAQVPVVVLLWAQYSPESQRMRDELAAEVAGYGGRLAYATADIEAFPQLAQALAVQAVPTAIAFLKGQPIPLFQGAAAPAQSRQLFEELLRVAEANGVTGTVDGESAAEPAEPPLPPRLQEAYEALEVGNYAAAEAALTKELAEHPADHEAKAMLAQVHLMSRVELLGQDEADRARAAAASSPDDVDAQLTVADLDLVGGHIEDAFARLVGFIGRNFGPEREQVRVRLLELFEVVGTTDPRVSSARQQLARALF</sequence>
<dbReference type="Gene3D" id="3.40.30.10">
    <property type="entry name" value="Glutaredoxin"/>
    <property type="match status" value="1"/>
</dbReference>
<gene>
    <name evidence="5" type="ORF">L0M17_07160</name>
</gene>
<proteinExistence type="inferred from homology"/>
<feature type="region of interest" description="Disordered" evidence="3">
    <location>
        <begin position="26"/>
        <end position="64"/>
    </location>
</feature>
<dbReference type="Gene3D" id="1.25.40.10">
    <property type="entry name" value="Tetratricopeptide repeat domain"/>
    <property type="match status" value="1"/>
</dbReference>
<evidence type="ECO:0000256" key="2">
    <source>
        <dbReference type="ARBA" id="ARBA00023284"/>
    </source>
</evidence>
<dbReference type="PANTHER" id="PTHR45663">
    <property type="entry name" value="GEO12009P1"/>
    <property type="match status" value="1"/>
</dbReference>
<name>A0ABS9U0B8_9MICC</name>
<dbReference type="InterPro" id="IPR013766">
    <property type="entry name" value="Thioredoxin_domain"/>
</dbReference>
<comment type="similarity">
    <text evidence="1">Belongs to the thioredoxin family.</text>
</comment>
<organism evidence="5 6">
    <name type="scientific">Sinomonas terrae</name>
    <dbReference type="NCBI Taxonomy" id="2908838"/>
    <lineage>
        <taxon>Bacteria</taxon>
        <taxon>Bacillati</taxon>
        <taxon>Actinomycetota</taxon>
        <taxon>Actinomycetes</taxon>
        <taxon>Micrococcales</taxon>
        <taxon>Micrococcaceae</taxon>
        <taxon>Sinomonas</taxon>
    </lineage>
</organism>
<evidence type="ECO:0000313" key="5">
    <source>
        <dbReference type="EMBL" id="MCH6469765.1"/>
    </source>
</evidence>
<dbReference type="Pfam" id="PF00085">
    <property type="entry name" value="Thioredoxin"/>
    <property type="match status" value="1"/>
</dbReference>
<protein>
    <submittedName>
        <fullName evidence="5">Tetratricopeptide repeat protein</fullName>
    </submittedName>
</protein>
<evidence type="ECO:0000256" key="3">
    <source>
        <dbReference type="SAM" id="MobiDB-lite"/>
    </source>
</evidence>
<dbReference type="InterPro" id="IPR036249">
    <property type="entry name" value="Thioredoxin-like_sf"/>
</dbReference>
<dbReference type="PANTHER" id="PTHR45663:SF11">
    <property type="entry name" value="GEO12009P1"/>
    <property type="match status" value="1"/>
</dbReference>